<dbReference type="InterPro" id="IPR036388">
    <property type="entry name" value="WH-like_DNA-bd_sf"/>
</dbReference>
<dbReference type="RefSeq" id="WP_204684969.1">
    <property type="nucleotide sequence ID" value="NZ_JACJLU010000002.1"/>
</dbReference>
<name>A0ABS2FLV2_9FIRM</name>
<reference evidence="1 2" key="1">
    <citation type="journal article" date="2021" name="Sci. Rep.">
        <title>The distribution of antibiotic resistance genes in chicken gut microbiota commensals.</title>
        <authorList>
            <person name="Juricova H."/>
            <person name="Matiasovicova J."/>
            <person name="Kubasova T."/>
            <person name="Cejkova D."/>
            <person name="Rychlik I."/>
        </authorList>
    </citation>
    <scope>NUCLEOTIDE SEQUENCE [LARGE SCALE GENOMIC DNA]</scope>
    <source>
        <strain evidence="1 2">An423</strain>
    </source>
</reference>
<evidence type="ECO:0000313" key="2">
    <source>
        <dbReference type="Proteomes" id="UP000775500"/>
    </source>
</evidence>
<accession>A0ABS2FLV2</accession>
<organism evidence="1 2">
    <name type="scientific">Faecalicoccus acidiformans</name>
    <dbReference type="NCBI Taxonomy" id="915173"/>
    <lineage>
        <taxon>Bacteria</taxon>
        <taxon>Bacillati</taxon>
        <taxon>Bacillota</taxon>
        <taxon>Erysipelotrichia</taxon>
        <taxon>Erysipelotrichales</taxon>
        <taxon>Erysipelotrichaceae</taxon>
        <taxon>Faecalicoccus</taxon>
    </lineage>
</organism>
<sequence length="157" mass="18328">MIENREVLILGNYCVKNHITMNDLRLVDKTFKQKTNNVTFTAIDRMNKYSSYITETKDFIIDHAKNIIHSKDGSIIISNLQKVLICRVLVSNYGTIFTVSELQSILKEFGFHASRKSIVVYLNRVNKALDSSRCDRYIRSMTKRGYTWNYPVEHKVQ</sequence>
<dbReference type="Gene3D" id="1.10.10.10">
    <property type="entry name" value="Winged helix-like DNA-binding domain superfamily/Winged helix DNA-binding domain"/>
    <property type="match status" value="1"/>
</dbReference>
<gene>
    <name evidence="1" type="ORF">H5982_02625</name>
</gene>
<keyword evidence="2" id="KW-1185">Reference proteome</keyword>
<proteinExistence type="predicted"/>
<dbReference type="EMBL" id="JACJLU010000002">
    <property type="protein sequence ID" value="MBM6831003.1"/>
    <property type="molecule type" value="Genomic_DNA"/>
</dbReference>
<dbReference type="Proteomes" id="UP000775500">
    <property type="component" value="Unassembled WGS sequence"/>
</dbReference>
<dbReference type="SUPFAM" id="SSF46894">
    <property type="entry name" value="C-terminal effector domain of the bipartite response regulators"/>
    <property type="match status" value="1"/>
</dbReference>
<protein>
    <submittedName>
        <fullName evidence="1">Helix-turn-helix domain-containing protein</fullName>
    </submittedName>
</protein>
<evidence type="ECO:0000313" key="1">
    <source>
        <dbReference type="EMBL" id="MBM6831003.1"/>
    </source>
</evidence>
<dbReference type="InterPro" id="IPR016032">
    <property type="entry name" value="Sig_transdc_resp-reg_C-effctor"/>
</dbReference>
<comment type="caution">
    <text evidence="1">The sequence shown here is derived from an EMBL/GenBank/DDBJ whole genome shotgun (WGS) entry which is preliminary data.</text>
</comment>